<comment type="similarity">
    <text evidence="5">Belongs to the SAT4 family.</text>
</comment>
<comment type="subcellular location">
    <subcellularLocation>
        <location evidence="1">Membrane</location>
        <topology evidence="1">Multi-pass membrane protein</topology>
    </subcellularLocation>
</comment>
<evidence type="ECO:0000313" key="9">
    <source>
        <dbReference type="Proteomes" id="UP001224890"/>
    </source>
</evidence>
<evidence type="ECO:0000256" key="3">
    <source>
        <dbReference type="ARBA" id="ARBA00022989"/>
    </source>
</evidence>
<evidence type="ECO:0000256" key="5">
    <source>
        <dbReference type="ARBA" id="ARBA00038359"/>
    </source>
</evidence>
<feature type="transmembrane region" description="Helical" evidence="6">
    <location>
        <begin position="149"/>
        <end position="169"/>
    </location>
</feature>
<evidence type="ECO:0000256" key="4">
    <source>
        <dbReference type="ARBA" id="ARBA00023136"/>
    </source>
</evidence>
<keyword evidence="9" id="KW-1185">Reference proteome</keyword>
<comment type="caution">
    <text evidence="8">The sequence shown here is derived from an EMBL/GenBank/DDBJ whole genome shotgun (WGS) entry which is preliminary data.</text>
</comment>
<dbReference type="PANTHER" id="PTHR33048">
    <property type="entry name" value="PTH11-LIKE INTEGRAL MEMBRANE PROTEIN (AFU_ORTHOLOGUE AFUA_5G11245)"/>
    <property type="match status" value="1"/>
</dbReference>
<dbReference type="PANTHER" id="PTHR33048:SF47">
    <property type="entry name" value="INTEGRAL MEMBRANE PROTEIN-RELATED"/>
    <property type="match status" value="1"/>
</dbReference>
<feature type="transmembrane region" description="Helical" evidence="6">
    <location>
        <begin position="201"/>
        <end position="225"/>
    </location>
</feature>
<dbReference type="InterPro" id="IPR049326">
    <property type="entry name" value="Rhodopsin_dom_fungi"/>
</dbReference>
<evidence type="ECO:0000259" key="7">
    <source>
        <dbReference type="Pfam" id="PF20684"/>
    </source>
</evidence>
<keyword evidence="2 6" id="KW-0812">Transmembrane</keyword>
<sequence length="439" mass="48785">MTYLADRAGRRTVDLKAAVKLPKYLSCRFLEIHITSEAVILNRIPSCHCKKRLESLLVRLVPSFPPSDANCIHEATISDTIMAAVVSFLLNQHDYAVQARRVPPPYPPMTLDGRNLVIVSCIMMSLTTVWTIMRIMSKYIVGAAYLAEDYFYLVGQVSFVVDFSLYLLGRGWLISGSSRPSSMVLRSPAFSTKPSDGGSKLLFSLVPIFDILIDVIIVALSMKVVSTLQTSRPDKIALYLIFGAGIIFHVNTLWRLYPEDKDTDATAEHNTILFSGVRLYHTLTVDYGNIFMVAFSPILRPIFDRTIARWLNLSIWGNGRTIATGHVRTLRGPATTRNFSGVRTTLSRSDGFKRSTDNSDADDSLSWELEGFETLRRKSDQAQISAHAEAQVPDRISPLSLGGGISVKHTFTIESHVTRLPSFSGFVTTDNQPSKTDVA</sequence>
<dbReference type="RefSeq" id="XP_060425867.1">
    <property type="nucleotide sequence ID" value="XM_060572780.1"/>
</dbReference>
<evidence type="ECO:0000256" key="6">
    <source>
        <dbReference type="SAM" id="Phobius"/>
    </source>
</evidence>
<feature type="transmembrane region" description="Helical" evidence="6">
    <location>
        <begin position="277"/>
        <end position="299"/>
    </location>
</feature>
<dbReference type="EMBL" id="JAHMHR010000043">
    <property type="protein sequence ID" value="KAK1671864.1"/>
    <property type="molecule type" value="Genomic_DNA"/>
</dbReference>
<dbReference type="AlphaFoldDB" id="A0AAJ0AEP0"/>
<dbReference type="Proteomes" id="UP001224890">
    <property type="component" value="Unassembled WGS sequence"/>
</dbReference>
<dbReference type="Pfam" id="PF20684">
    <property type="entry name" value="Fung_rhodopsin"/>
    <property type="match status" value="1"/>
</dbReference>
<reference evidence="8" key="1">
    <citation type="submission" date="2021-06" db="EMBL/GenBank/DDBJ databases">
        <title>Comparative genomics, transcriptomics and evolutionary studies reveal genomic signatures of adaptation to plant cell wall in hemibiotrophic fungi.</title>
        <authorList>
            <consortium name="DOE Joint Genome Institute"/>
            <person name="Baroncelli R."/>
            <person name="Diaz J.F."/>
            <person name="Benocci T."/>
            <person name="Peng M."/>
            <person name="Battaglia E."/>
            <person name="Haridas S."/>
            <person name="Andreopoulos W."/>
            <person name="Labutti K."/>
            <person name="Pangilinan J."/>
            <person name="Floch G.L."/>
            <person name="Makela M.R."/>
            <person name="Henrissat B."/>
            <person name="Grigoriev I.V."/>
            <person name="Crouch J.A."/>
            <person name="De Vries R.P."/>
            <person name="Sukno S.A."/>
            <person name="Thon M.R."/>
        </authorList>
    </citation>
    <scope>NUCLEOTIDE SEQUENCE</scope>
    <source>
        <strain evidence="8">CBS 193.32</strain>
    </source>
</reference>
<evidence type="ECO:0000256" key="2">
    <source>
        <dbReference type="ARBA" id="ARBA00022692"/>
    </source>
</evidence>
<feature type="domain" description="Rhodopsin" evidence="7">
    <location>
        <begin position="205"/>
        <end position="271"/>
    </location>
</feature>
<accession>A0AAJ0AEP0</accession>
<dbReference type="GO" id="GO:0016020">
    <property type="term" value="C:membrane"/>
    <property type="evidence" value="ECO:0007669"/>
    <property type="project" value="UniProtKB-SubCell"/>
</dbReference>
<evidence type="ECO:0000313" key="8">
    <source>
        <dbReference type="EMBL" id="KAK1671864.1"/>
    </source>
</evidence>
<dbReference type="GeneID" id="85457306"/>
<dbReference type="InterPro" id="IPR052337">
    <property type="entry name" value="SAT4-like"/>
</dbReference>
<gene>
    <name evidence="8" type="ORF">BDP55DRAFT_635493</name>
</gene>
<name>A0AAJ0AEP0_9PEZI</name>
<keyword evidence="4 6" id="KW-0472">Membrane</keyword>
<keyword evidence="3 6" id="KW-1133">Transmembrane helix</keyword>
<proteinExistence type="inferred from homology"/>
<feature type="transmembrane region" description="Helical" evidence="6">
    <location>
        <begin position="237"/>
        <end position="257"/>
    </location>
</feature>
<protein>
    <recommendedName>
        <fullName evidence="7">Rhodopsin domain-containing protein</fullName>
    </recommendedName>
</protein>
<evidence type="ECO:0000256" key="1">
    <source>
        <dbReference type="ARBA" id="ARBA00004141"/>
    </source>
</evidence>
<organism evidence="8 9">
    <name type="scientific">Colletotrichum godetiae</name>
    <dbReference type="NCBI Taxonomy" id="1209918"/>
    <lineage>
        <taxon>Eukaryota</taxon>
        <taxon>Fungi</taxon>
        <taxon>Dikarya</taxon>
        <taxon>Ascomycota</taxon>
        <taxon>Pezizomycotina</taxon>
        <taxon>Sordariomycetes</taxon>
        <taxon>Hypocreomycetidae</taxon>
        <taxon>Glomerellales</taxon>
        <taxon>Glomerellaceae</taxon>
        <taxon>Colletotrichum</taxon>
        <taxon>Colletotrichum acutatum species complex</taxon>
    </lineage>
</organism>
<feature type="transmembrane region" description="Helical" evidence="6">
    <location>
        <begin position="116"/>
        <end position="137"/>
    </location>
</feature>